<dbReference type="InterPro" id="IPR000182">
    <property type="entry name" value="GNAT_dom"/>
</dbReference>
<dbReference type="PROSITE" id="PS51186">
    <property type="entry name" value="GNAT"/>
    <property type="match status" value="1"/>
</dbReference>
<dbReference type="PANTHER" id="PTHR42791">
    <property type="entry name" value="GNAT FAMILY ACETYLTRANSFERASE"/>
    <property type="match status" value="1"/>
</dbReference>
<dbReference type="GO" id="GO:0016747">
    <property type="term" value="F:acyltransferase activity, transferring groups other than amino-acyl groups"/>
    <property type="evidence" value="ECO:0007669"/>
    <property type="project" value="InterPro"/>
</dbReference>
<name>A0A8H6CR19_9LECA</name>
<protein>
    <recommendedName>
        <fullName evidence="1">N-acetyltransferase domain-containing protein</fullName>
    </recommendedName>
</protein>
<evidence type="ECO:0000313" key="3">
    <source>
        <dbReference type="Proteomes" id="UP000593566"/>
    </source>
</evidence>
<gene>
    <name evidence="2" type="ORF">HO133_007740</name>
</gene>
<comment type="caution">
    <text evidence="2">The sequence shown here is derived from an EMBL/GenBank/DDBJ whole genome shotgun (WGS) entry which is preliminary data.</text>
</comment>
<dbReference type="InterPro" id="IPR052523">
    <property type="entry name" value="Trichothecene_AcTrans"/>
</dbReference>
<dbReference type="Pfam" id="PF00583">
    <property type="entry name" value="Acetyltransf_1"/>
    <property type="match status" value="1"/>
</dbReference>
<sequence length="355" mass="38614">MVLTTSYAAPVVPTWLEAYVMLDLFSEDKLVGRLKVAVKQALSLAGGTGNLTQVLGEDLAQTNLTGSGEDTAPPNALVGNVTDSNVAPLGFSHLLVSIILPPSRSRAVSFESIAGAAKVDINDVFLTFHNALLHVARFPAESQMQSFSNCPVLTTLSLAAFKDDPIVGFYAKNVPPDIMHAYQCQQYQRRLQTSSLNGLKVFKVVDDETREIVAVARWQIPYSLSVEQQAEKEKLQEAKLARPEGYNKELEEAFSAALNKLQEKWVDDSKDYVLLGLAVSPSHQRLGLGSLLIRGGLAMADEVGARVYLESSAVGMPLYLKHGFKQVDDILIDMRPYGGTGIASEKCMMREPGGK</sequence>
<dbReference type="Proteomes" id="UP000593566">
    <property type="component" value="Unassembled WGS sequence"/>
</dbReference>
<dbReference type="AlphaFoldDB" id="A0A8H6CR19"/>
<dbReference type="InterPro" id="IPR016181">
    <property type="entry name" value="Acyl_CoA_acyltransferase"/>
</dbReference>
<dbReference type="RefSeq" id="XP_037155946.1">
    <property type="nucleotide sequence ID" value="XM_037298610.1"/>
</dbReference>
<dbReference type="SUPFAM" id="SSF55729">
    <property type="entry name" value="Acyl-CoA N-acyltransferases (Nat)"/>
    <property type="match status" value="1"/>
</dbReference>
<evidence type="ECO:0000313" key="2">
    <source>
        <dbReference type="EMBL" id="KAF6228012.1"/>
    </source>
</evidence>
<proteinExistence type="predicted"/>
<dbReference type="Gene3D" id="3.40.630.30">
    <property type="match status" value="1"/>
</dbReference>
<dbReference type="PANTHER" id="PTHR42791:SF2">
    <property type="entry name" value="N-ACETYLTRANSFERASE DOMAIN-CONTAINING PROTEIN"/>
    <property type="match status" value="1"/>
</dbReference>
<dbReference type="GeneID" id="59336137"/>
<keyword evidence="3" id="KW-1185">Reference proteome</keyword>
<evidence type="ECO:0000259" key="1">
    <source>
        <dbReference type="PROSITE" id="PS51186"/>
    </source>
</evidence>
<reference evidence="2 3" key="1">
    <citation type="journal article" date="2020" name="Genomics">
        <title>Complete, high-quality genomes from long-read metagenomic sequencing of two wolf lichen thalli reveals enigmatic genome architecture.</title>
        <authorList>
            <person name="McKenzie S.K."/>
            <person name="Walston R.F."/>
            <person name="Allen J.L."/>
        </authorList>
    </citation>
    <scope>NUCLEOTIDE SEQUENCE [LARGE SCALE GENOMIC DNA]</scope>
    <source>
        <strain evidence="2">WasteWater1</strain>
    </source>
</reference>
<dbReference type="EMBL" id="JACCJB010000004">
    <property type="protein sequence ID" value="KAF6228012.1"/>
    <property type="molecule type" value="Genomic_DNA"/>
</dbReference>
<feature type="domain" description="N-acetyltransferase" evidence="1">
    <location>
        <begin position="210"/>
        <end position="354"/>
    </location>
</feature>
<accession>A0A8H6CR19</accession>
<dbReference type="CDD" id="cd04301">
    <property type="entry name" value="NAT_SF"/>
    <property type="match status" value="1"/>
</dbReference>
<organism evidence="2 3">
    <name type="scientific">Letharia lupina</name>
    <dbReference type="NCBI Taxonomy" id="560253"/>
    <lineage>
        <taxon>Eukaryota</taxon>
        <taxon>Fungi</taxon>
        <taxon>Dikarya</taxon>
        <taxon>Ascomycota</taxon>
        <taxon>Pezizomycotina</taxon>
        <taxon>Lecanoromycetes</taxon>
        <taxon>OSLEUM clade</taxon>
        <taxon>Lecanoromycetidae</taxon>
        <taxon>Lecanorales</taxon>
        <taxon>Lecanorineae</taxon>
        <taxon>Parmeliaceae</taxon>
        <taxon>Letharia</taxon>
    </lineage>
</organism>